<reference evidence="3 4" key="1">
    <citation type="submission" date="2024-04" db="EMBL/GenBank/DDBJ databases">
        <authorList>
            <person name="Waldvogel A.-M."/>
            <person name="Schoenle A."/>
        </authorList>
    </citation>
    <scope>NUCLEOTIDE SEQUENCE [LARGE SCALE GENOMIC DNA]</scope>
</reference>
<dbReference type="Gene3D" id="3.30.70.1820">
    <property type="entry name" value="L1 transposable element, RRM domain"/>
    <property type="match status" value="1"/>
</dbReference>
<evidence type="ECO:0000256" key="2">
    <source>
        <dbReference type="SAM" id="MobiDB-lite"/>
    </source>
</evidence>
<evidence type="ECO:0000256" key="1">
    <source>
        <dbReference type="SAM" id="Coils"/>
    </source>
</evidence>
<dbReference type="PANTHER" id="PTHR11505">
    <property type="entry name" value="L1 TRANSPOSABLE ELEMENT-RELATED"/>
    <property type="match status" value="1"/>
</dbReference>
<dbReference type="Proteomes" id="UP001497482">
    <property type="component" value="Chromosome 4"/>
</dbReference>
<keyword evidence="4" id="KW-1185">Reference proteome</keyword>
<name>A0AAV2LRP5_KNICA</name>
<sequence>MPKPRRKDKGKASEKPAGDTTSGEEDSDTSLVDILLELKSFRAETSKNFSEIKKEIHEIKEDVKQLKARVGTAEERIAENQSRNIEMTQVLIQVLRKQKLLEEKCDDIESRSRRKNLRVYSVPEKAEGNSMMDFIKKLLNEKLGIAGAHIERAHRAASGKGGYTGSIHPRSILVRFQSYEERQRVLQAAWSKKEILLNERRIYFDEDFTAQVYRERAKYRLARKELRERNIKTRILYPAKLKVFAADGKIQVFESPEAAAKGLREFGIAMECPTKELDLESILQSAGWQSPRSKSRTGHVDNLMPSLKKLLQPTSAS</sequence>
<evidence type="ECO:0008006" key="5">
    <source>
        <dbReference type="Google" id="ProtNLM"/>
    </source>
</evidence>
<feature type="coiled-coil region" evidence="1">
    <location>
        <begin position="42"/>
        <end position="83"/>
    </location>
</feature>
<protein>
    <recommendedName>
        <fullName evidence="5">L1 transposable element RRM domain-containing protein</fullName>
    </recommendedName>
</protein>
<keyword evidence="1" id="KW-0175">Coiled coil</keyword>
<dbReference type="EMBL" id="OZ035826">
    <property type="protein sequence ID" value="CAL1604251.1"/>
    <property type="molecule type" value="Genomic_DNA"/>
</dbReference>
<accession>A0AAV2LRP5</accession>
<gene>
    <name evidence="3" type="ORF">KC01_LOCUS31800</name>
</gene>
<organism evidence="3 4">
    <name type="scientific">Knipowitschia caucasica</name>
    <name type="common">Caucasian dwarf goby</name>
    <name type="synonym">Pomatoschistus caucasicus</name>
    <dbReference type="NCBI Taxonomy" id="637954"/>
    <lineage>
        <taxon>Eukaryota</taxon>
        <taxon>Metazoa</taxon>
        <taxon>Chordata</taxon>
        <taxon>Craniata</taxon>
        <taxon>Vertebrata</taxon>
        <taxon>Euteleostomi</taxon>
        <taxon>Actinopterygii</taxon>
        <taxon>Neopterygii</taxon>
        <taxon>Teleostei</taxon>
        <taxon>Neoteleostei</taxon>
        <taxon>Acanthomorphata</taxon>
        <taxon>Gobiaria</taxon>
        <taxon>Gobiiformes</taxon>
        <taxon>Gobioidei</taxon>
        <taxon>Gobiidae</taxon>
        <taxon>Gobiinae</taxon>
        <taxon>Knipowitschia</taxon>
    </lineage>
</organism>
<feature type="region of interest" description="Disordered" evidence="2">
    <location>
        <begin position="1"/>
        <end position="29"/>
    </location>
</feature>
<dbReference type="InterPro" id="IPR004244">
    <property type="entry name" value="Transposase_22"/>
</dbReference>
<evidence type="ECO:0000313" key="3">
    <source>
        <dbReference type="EMBL" id="CAL1604251.1"/>
    </source>
</evidence>
<proteinExistence type="predicted"/>
<dbReference type="AlphaFoldDB" id="A0AAV2LRP5"/>
<evidence type="ECO:0000313" key="4">
    <source>
        <dbReference type="Proteomes" id="UP001497482"/>
    </source>
</evidence>